<dbReference type="GO" id="GO:0008237">
    <property type="term" value="F:metallopeptidase activity"/>
    <property type="evidence" value="ECO:0007669"/>
    <property type="project" value="InterPro"/>
</dbReference>
<comment type="caution">
    <text evidence="1">The sequence shown here is derived from an EMBL/GenBank/DDBJ whole genome shotgun (WGS) entry which is preliminary data.</text>
</comment>
<name>A0A4R8VAU9_9MICO</name>
<sequence>MMMKQATARTRRAHLGVLALLASFSVVLGGLQSANALDVPAPWAAQSPQVIHIGNPALADQPQLSIEGTVLVVAIDSGTDSRTEYSVATESGTVRIGGDVDVLTGGSTFTGTVALPASLTDRASGWMKSRIKGSALAPISATAVEGSQLLVLAQTETEPLQVVTASITLASISIGTAAHTVDVAVLNGAAFSDTDVDTNVAGLNTFWTGQSSGAITSVTRPGAVQRYTSPFLDACQSDSQWQNDVWAEAAAKFGKTIGDYFSASGRHLIVLANVPPSSSTNYCSEGIGSVGGGVNGGGIVIANIAHSIDLQTIAHEFGHNLGLGHADVHECANDLLVEGTSAQGCKDYEYEDLYDVMSMGFEYPGIGNTNQLAALNVTDKVKLGFLPSGDLSVVTAHSTSVALAPASASSGIRGVQVADPTTGDTYFVEYRAGTGMDSGAFYTKSFPAGAPPIVASLRPGVRILKLRGTLPGNHTVALALLKQPGDPVKMLAMKAGDVFHTPSGGLSVNFTGVSGGGAVLTVTRNSLPDTQRIAGADRYATAVEVSKKAFPTPGAGIPVVYVAQGANYPDALAAAPAAVEEGGPLLLTDSNVLTPIVTAEIQRLNPAKIVVVGGTGVIKPAVFTALSALVPPGKTIRLGGADRYETARLVVRYAFLDNGGTGAATAYVATGTGFPDALSASAAAGAVGSPVVLINGSLNSVDAATKALLQDLGVTQVRIAGGTGVVTSGAATSLATVATVTRFAGNDRFDTNHRVNSAIFSSADTVYLATGLQFPDALAGAALAGARGAPLYLVQTQCIPATIRSDIIAGGASTAWLIGGTGVLTARVASFASC</sequence>
<organism evidence="1 2">
    <name type="scientific">Terrimesophilobacter mesophilus</name>
    <dbReference type="NCBI Taxonomy" id="433647"/>
    <lineage>
        <taxon>Bacteria</taxon>
        <taxon>Bacillati</taxon>
        <taxon>Actinomycetota</taxon>
        <taxon>Actinomycetes</taxon>
        <taxon>Micrococcales</taxon>
        <taxon>Microbacteriaceae</taxon>
        <taxon>Terrimesophilobacter</taxon>
    </lineage>
</organism>
<evidence type="ECO:0000313" key="2">
    <source>
        <dbReference type="Proteomes" id="UP000298488"/>
    </source>
</evidence>
<dbReference type="InterPro" id="IPR051922">
    <property type="entry name" value="Bact_Sporulation_Assoc"/>
</dbReference>
<proteinExistence type="predicted"/>
<dbReference type="Gene3D" id="3.40.50.12090">
    <property type="match status" value="2"/>
</dbReference>
<dbReference type="AlphaFoldDB" id="A0A4R8VAU9"/>
<dbReference type="Pfam" id="PF04122">
    <property type="entry name" value="CW_binding_2"/>
    <property type="match status" value="3"/>
</dbReference>
<reference evidence="1 2" key="1">
    <citation type="submission" date="2019-03" db="EMBL/GenBank/DDBJ databases">
        <title>Genomics of glacier-inhabiting Cryobacterium strains.</title>
        <authorList>
            <person name="Liu Q."/>
            <person name="Xin Y.-H."/>
        </authorList>
    </citation>
    <scope>NUCLEOTIDE SEQUENCE [LARGE SCALE GENOMIC DNA]</scope>
    <source>
        <strain evidence="1 2">CGMCC 1.10440</strain>
    </source>
</reference>
<evidence type="ECO:0000313" key="1">
    <source>
        <dbReference type="EMBL" id="TFB79466.1"/>
    </source>
</evidence>
<dbReference type="Proteomes" id="UP000298488">
    <property type="component" value="Unassembled WGS sequence"/>
</dbReference>
<dbReference type="OrthoDB" id="3758789at2"/>
<keyword evidence="2" id="KW-1185">Reference proteome</keyword>
<gene>
    <name evidence="1" type="ORF">E3N84_05000</name>
</gene>
<dbReference type="SUPFAM" id="SSF55486">
    <property type="entry name" value="Metalloproteases ('zincins'), catalytic domain"/>
    <property type="match status" value="1"/>
</dbReference>
<evidence type="ECO:0008006" key="3">
    <source>
        <dbReference type="Google" id="ProtNLM"/>
    </source>
</evidence>
<dbReference type="PANTHER" id="PTHR30032:SF8">
    <property type="entry name" value="GERMINATION-SPECIFIC N-ACETYLMURAMOYL-L-ALANINE AMIDASE"/>
    <property type="match status" value="1"/>
</dbReference>
<dbReference type="InterPro" id="IPR007253">
    <property type="entry name" value="Cell_wall-bd_2"/>
</dbReference>
<dbReference type="Gene3D" id="3.40.390.10">
    <property type="entry name" value="Collagenase (Catalytic Domain)"/>
    <property type="match status" value="1"/>
</dbReference>
<dbReference type="PANTHER" id="PTHR30032">
    <property type="entry name" value="N-ACETYLMURAMOYL-L-ALANINE AMIDASE-RELATED"/>
    <property type="match status" value="1"/>
</dbReference>
<protein>
    <recommendedName>
        <fullName evidence="3">Cell wall binding repeat 2</fullName>
    </recommendedName>
</protein>
<dbReference type="EMBL" id="SOFI01000003">
    <property type="protein sequence ID" value="TFB79466.1"/>
    <property type="molecule type" value="Genomic_DNA"/>
</dbReference>
<accession>A0A4R8VAU9</accession>
<dbReference type="InterPro" id="IPR024079">
    <property type="entry name" value="MetalloPept_cat_dom_sf"/>
</dbReference>